<keyword evidence="1" id="KW-0732">Signal</keyword>
<dbReference type="EMBL" id="JABBXD010000008">
    <property type="protein sequence ID" value="MBD3586727.1"/>
    <property type="molecule type" value="Genomic_DNA"/>
</dbReference>
<name>A0ABR8LKK7_9ALTE</name>
<dbReference type="PROSITE" id="PS51257">
    <property type="entry name" value="PROKAR_LIPOPROTEIN"/>
    <property type="match status" value="1"/>
</dbReference>
<evidence type="ECO:0008006" key="4">
    <source>
        <dbReference type="Google" id="ProtNLM"/>
    </source>
</evidence>
<feature type="signal peptide" evidence="1">
    <location>
        <begin position="1"/>
        <end position="24"/>
    </location>
</feature>
<dbReference type="RefSeq" id="WP_191025925.1">
    <property type="nucleotide sequence ID" value="NZ_JABBXD010000008.1"/>
</dbReference>
<protein>
    <recommendedName>
        <fullName evidence="4">Lipoprotein</fullName>
    </recommendedName>
</protein>
<gene>
    <name evidence="2" type="ORF">HHX48_13345</name>
</gene>
<evidence type="ECO:0000313" key="3">
    <source>
        <dbReference type="Proteomes" id="UP000624419"/>
    </source>
</evidence>
<evidence type="ECO:0000313" key="2">
    <source>
        <dbReference type="EMBL" id="MBD3586727.1"/>
    </source>
</evidence>
<accession>A0ABR8LKK7</accession>
<feature type="chain" id="PRO_5046265144" description="Lipoprotein" evidence="1">
    <location>
        <begin position="25"/>
        <end position="193"/>
    </location>
</feature>
<sequence>MMRYASFFFCAIMLAGCASGPPTAEPGEQFRQKGAVVSAPSDSGWLVLEHTNESVALAHSYPDLASVVLNTYYFWIGETPSDEEFFARLIEGRKQVGNEQRFHQLDVSYQPTTFKDQPCLRYEGVAEYQQDTDALPSGTAYFKNHGYICRSKLDNASAILMEISLRSASREMPDYAVTLGGTFFANVRLTDTP</sequence>
<proteinExistence type="predicted"/>
<organism evidence="2 3">
    <name type="scientific">Salinimonas profundi</name>
    <dbReference type="NCBI Taxonomy" id="2729140"/>
    <lineage>
        <taxon>Bacteria</taxon>
        <taxon>Pseudomonadati</taxon>
        <taxon>Pseudomonadota</taxon>
        <taxon>Gammaproteobacteria</taxon>
        <taxon>Alteromonadales</taxon>
        <taxon>Alteromonadaceae</taxon>
        <taxon>Alteromonas/Salinimonas group</taxon>
        <taxon>Salinimonas</taxon>
    </lineage>
</organism>
<comment type="caution">
    <text evidence="2">The sequence shown here is derived from an EMBL/GenBank/DDBJ whole genome shotgun (WGS) entry which is preliminary data.</text>
</comment>
<evidence type="ECO:0000256" key="1">
    <source>
        <dbReference type="SAM" id="SignalP"/>
    </source>
</evidence>
<keyword evidence="3" id="KW-1185">Reference proteome</keyword>
<dbReference type="Proteomes" id="UP000624419">
    <property type="component" value="Unassembled WGS sequence"/>
</dbReference>
<reference evidence="2 3" key="1">
    <citation type="submission" date="2020-04" db="EMBL/GenBank/DDBJ databases">
        <title>Salinimonas sp. HHU 13199.</title>
        <authorList>
            <person name="Cui X."/>
            <person name="Zhang D."/>
        </authorList>
    </citation>
    <scope>NUCLEOTIDE SEQUENCE [LARGE SCALE GENOMIC DNA]</scope>
    <source>
        <strain evidence="2 3">HHU 13199</strain>
    </source>
</reference>